<dbReference type="EnsemblFungi" id="FOXG_17291T0">
    <property type="protein sequence ID" value="FOXG_17291P0"/>
    <property type="gene ID" value="FOXG_17291"/>
</dbReference>
<protein>
    <submittedName>
        <fullName evidence="1">Uncharacterized protein</fullName>
    </submittedName>
</protein>
<dbReference type="AlphaFoldDB" id="A0A0C4DIQ3"/>
<dbReference type="VEuPathDB" id="FungiDB:FOXG_17291"/>
<dbReference type="InterPro" id="IPR016024">
    <property type="entry name" value="ARM-type_fold"/>
</dbReference>
<dbReference type="Proteomes" id="UP000002489">
    <property type="component" value="Unassembled WGS sequence"/>
</dbReference>
<gene>
    <name evidence="1" type="primary">28958068</name>
</gene>
<evidence type="ECO:0000313" key="1">
    <source>
        <dbReference type="EnsemblFungi" id="FOXG_17291P0"/>
    </source>
</evidence>
<proteinExistence type="predicted"/>
<organism evidence="1 2">
    <name type="scientific">Fusarium oxysporum (strain Fo5176)</name>
    <name type="common">Fusarium vascular wilt</name>
    <dbReference type="NCBI Taxonomy" id="660025"/>
    <lineage>
        <taxon>Eukaryota</taxon>
        <taxon>Fungi</taxon>
        <taxon>Dikarya</taxon>
        <taxon>Ascomycota</taxon>
        <taxon>Pezizomycotina</taxon>
        <taxon>Sordariomycetes</taxon>
        <taxon>Hypocreomycetidae</taxon>
        <taxon>Hypocreales</taxon>
        <taxon>Nectriaceae</taxon>
        <taxon>Fusarium</taxon>
        <taxon>Fusarium oxysporum species complex</taxon>
    </lineage>
</organism>
<dbReference type="SUPFAM" id="SSF48371">
    <property type="entry name" value="ARM repeat"/>
    <property type="match status" value="1"/>
</dbReference>
<dbReference type="Gene3D" id="1.25.10.10">
    <property type="entry name" value="Leucine-rich Repeat Variant"/>
    <property type="match status" value="1"/>
</dbReference>
<accession>A0A0C4DIQ3</accession>
<evidence type="ECO:0000313" key="2">
    <source>
        <dbReference type="Proteomes" id="UP000002489"/>
    </source>
</evidence>
<reference evidence="2" key="1">
    <citation type="journal article" date="2012" name="Mol. Plant Microbe Interact.">
        <title>A highly conserved effector in Fusarium oxysporum is required for full virulence on Arabidopsis.</title>
        <authorList>
            <person name="Thatcher L.F."/>
            <person name="Gardiner D.M."/>
            <person name="Kazan K."/>
            <person name="Manners J."/>
        </authorList>
    </citation>
    <scope>NUCLEOTIDE SEQUENCE [LARGE SCALE GENOMIC DNA]</scope>
    <source>
        <strain evidence="2">Fo5176</strain>
    </source>
</reference>
<name>A0A0C4DIQ3_FUSOF</name>
<dbReference type="InterPro" id="IPR011989">
    <property type="entry name" value="ARM-like"/>
</dbReference>
<sequence>MGAIEGDASGQIAQSWSNSSIRKILDVTGLVPHCLILRPDQKAIEVYLSPTECITFIRGQKFRIQELWSEQPLDRGISGAWVVVGTNVCRLIFPVFDVQPRAIIHPISHVLQAISILGQQLSLPDGILQDITGRLNNQDPFIRSIAISILGQRPNLTDGVLRDIMNYSRNEDASVRRAATDALGNFLAPREYEIAEPR</sequence>
<reference evidence="1" key="2">
    <citation type="submission" date="2025-08" db="UniProtKB">
        <authorList>
            <consortium name="EnsemblFungi"/>
        </authorList>
    </citation>
    <scope>IDENTIFICATION</scope>
    <source>
        <strain evidence="1">4287 / CBS 123668 / FGSC 9935 / NRRL 34936</strain>
    </source>
</reference>